<proteinExistence type="predicted"/>
<keyword evidence="4" id="KW-1185">Reference proteome</keyword>
<feature type="region of interest" description="Disordered" evidence="1">
    <location>
        <begin position="100"/>
        <end position="121"/>
    </location>
</feature>
<reference evidence="3 4" key="1">
    <citation type="submission" date="2013-07" db="EMBL/GenBank/DDBJ databases">
        <authorList>
            <consortium name="DOE Joint Genome Institute"/>
            <person name="Reeve W."/>
            <person name="Huntemann M."/>
            <person name="Han J."/>
            <person name="Chen A."/>
            <person name="Kyrpides N."/>
            <person name="Mavromatis K."/>
            <person name="Markowitz V."/>
            <person name="Palaniappan K."/>
            <person name="Ivanova N."/>
            <person name="Schaumberg A."/>
            <person name="Pati A."/>
            <person name="Liolios K."/>
            <person name="Nordberg H.P."/>
            <person name="Cantor M.N."/>
            <person name="Hua S.X."/>
            <person name="Woyke T."/>
        </authorList>
    </citation>
    <scope>NUCLEOTIDE SEQUENCE [LARGE SCALE GENOMIC DNA]</scope>
    <source>
        <strain evidence="3 4">DSM 43889</strain>
    </source>
</reference>
<dbReference type="InterPro" id="IPR011991">
    <property type="entry name" value="ArsR-like_HTH"/>
</dbReference>
<dbReference type="CDD" id="cd00090">
    <property type="entry name" value="HTH_ARSR"/>
    <property type="match status" value="1"/>
</dbReference>
<reference evidence="3 4" key="2">
    <citation type="submission" date="2022-06" db="EMBL/GenBank/DDBJ databases">
        <title>Genomic Encyclopedia of Type Strains, Phase I: the one thousand microbial genomes (KMG-I) project.</title>
        <authorList>
            <person name="Kyrpides N."/>
        </authorList>
    </citation>
    <scope>NUCLEOTIDE SEQUENCE [LARGE SCALE GENOMIC DNA]</scope>
    <source>
        <strain evidence="3 4">DSM 43889</strain>
    </source>
</reference>
<gene>
    <name evidence="3" type="ORF">G443_003873</name>
</gene>
<dbReference type="InterPro" id="IPR027395">
    <property type="entry name" value="WH_DNA-bd_dom"/>
</dbReference>
<dbReference type="Gene3D" id="1.10.10.10">
    <property type="entry name" value="Winged helix-like DNA-binding domain superfamily/Winged helix DNA-binding domain"/>
    <property type="match status" value="1"/>
</dbReference>
<dbReference type="PANTHER" id="PTHR37318:SF1">
    <property type="entry name" value="BSL7504 PROTEIN"/>
    <property type="match status" value="1"/>
</dbReference>
<dbReference type="RefSeq" id="WP_016698286.1">
    <property type="nucleotide sequence ID" value="NZ_AUBJ02000001.1"/>
</dbReference>
<evidence type="ECO:0000259" key="2">
    <source>
        <dbReference type="Pfam" id="PF13601"/>
    </source>
</evidence>
<dbReference type="InterPro" id="IPR036388">
    <property type="entry name" value="WH-like_DNA-bd_sf"/>
</dbReference>
<dbReference type="InterPro" id="IPR036390">
    <property type="entry name" value="WH_DNA-bd_sf"/>
</dbReference>
<evidence type="ECO:0000313" key="3">
    <source>
        <dbReference type="EMBL" id="MCP2333603.1"/>
    </source>
</evidence>
<feature type="compositionally biased region" description="Basic and acidic residues" evidence="1">
    <location>
        <begin position="111"/>
        <end position="121"/>
    </location>
</feature>
<dbReference type="Pfam" id="PF13601">
    <property type="entry name" value="HTH_34"/>
    <property type="match status" value="1"/>
</dbReference>
<sequence length="121" mass="13212">MIPTPPELDPVIHAQARLRVMATLSTLGPGDQITFSRLQELLDMTPGNLITHLRKLTAAGYVNTEKRGGRTSTTFVEITPRGRSAFDHYLAALHDLLTPSGHVDRVSSPAHDGRAPHTKEP</sequence>
<name>A0ABT1JM61_ACTCY</name>
<dbReference type="Proteomes" id="UP000791080">
    <property type="component" value="Unassembled WGS sequence"/>
</dbReference>
<comment type="caution">
    <text evidence="3">The sequence shown here is derived from an EMBL/GenBank/DDBJ whole genome shotgun (WGS) entry which is preliminary data.</text>
</comment>
<evidence type="ECO:0000313" key="4">
    <source>
        <dbReference type="Proteomes" id="UP000791080"/>
    </source>
</evidence>
<feature type="domain" description="Winged helix DNA-binding" evidence="2">
    <location>
        <begin position="17"/>
        <end position="96"/>
    </location>
</feature>
<organism evidence="3 4">
    <name type="scientific">Actinoalloteichus caeruleus DSM 43889</name>
    <dbReference type="NCBI Taxonomy" id="1120930"/>
    <lineage>
        <taxon>Bacteria</taxon>
        <taxon>Bacillati</taxon>
        <taxon>Actinomycetota</taxon>
        <taxon>Actinomycetes</taxon>
        <taxon>Pseudonocardiales</taxon>
        <taxon>Pseudonocardiaceae</taxon>
        <taxon>Actinoalloteichus</taxon>
        <taxon>Actinoalloteichus cyanogriseus</taxon>
    </lineage>
</organism>
<evidence type="ECO:0000256" key="1">
    <source>
        <dbReference type="SAM" id="MobiDB-lite"/>
    </source>
</evidence>
<keyword evidence="3" id="KW-0238">DNA-binding</keyword>
<accession>A0ABT1JM61</accession>
<protein>
    <submittedName>
        <fullName evidence="3">Winged helix DNA-binding domain-containing protein</fullName>
    </submittedName>
</protein>
<dbReference type="SUPFAM" id="SSF46785">
    <property type="entry name" value="Winged helix' DNA-binding domain"/>
    <property type="match status" value="1"/>
</dbReference>
<dbReference type="PANTHER" id="PTHR37318">
    <property type="entry name" value="BSL7504 PROTEIN"/>
    <property type="match status" value="1"/>
</dbReference>
<dbReference type="EMBL" id="AUBJ02000001">
    <property type="protein sequence ID" value="MCP2333603.1"/>
    <property type="molecule type" value="Genomic_DNA"/>
</dbReference>
<dbReference type="GO" id="GO:0003677">
    <property type="term" value="F:DNA binding"/>
    <property type="evidence" value="ECO:0007669"/>
    <property type="project" value="UniProtKB-KW"/>
</dbReference>